<comment type="similarity">
    <text evidence="1">Belongs to the UPF0065 (bug) family.</text>
</comment>
<dbReference type="KEGG" id="btrm:SAMEA390648702915"/>
<gene>
    <name evidence="3" type="ORF">SAMEA3906487_02915</name>
</gene>
<dbReference type="PIRSF" id="PIRSF017082">
    <property type="entry name" value="YflP"/>
    <property type="match status" value="1"/>
</dbReference>
<dbReference type="InterPro" id="IPR005064">
    <property type="entry name" value="BUG"/>
</dbReference>
<evidence type="ECO:0000313" key="4">
    <source>
        <dbReference type="Proteomes" id="UP000076825"/>
    </source>
</evidence>
<sequence length="324" mass="34187">MRRTAAALAMSASLAAGGAMAADFPGRPVTAVVQMAPGGPTDLLVRVVQQRMGDALGQSVIVENKAGASGLIGLRHVLNAPADGYTVGIASATSHGVAVNIYEKLAYDPLKDFKPVGGIVIAPGVLIASKQITPDCKFETLLEKLKAEPGKYKFGSAGIGTLAHISGEAFLAEVGASMLHVPYRGLGPAMVDLYGGSVDVIFDNISSAKTHIESGKVCALAVQSPERVAGYESIPTYKELGYPQLNRPTWYGMIVREDTPDTVVAELNKALNQALASEDVVRTYAGMGVAPIPDTPQAFGQRMQDEILYWQGVVEKIGFEKLKM</sequence>
<evidence type="ECO:0000256" key="1">
    <source>
        <dbReference type="ARBA" id="ARBA00006987"/>
    </source>
</evidence>
<dbReference type="InterPro" id="IPR042100">
    <property type="entry name" value="Bug_dom1"/>
</dbReference>
<keyword evidence="2" id="KW-0732">Signal</keyword>
<dbReference type="Gene3D" id="3.40.190.10">
    <property type="entry name" value="Periplasmic binding protein-like II"/>
    <property type="match status" value="1"/>
</dbReference>
<dbReference type="Proteomes" id="UP000076825">
    <property type="component" value="Chromosome 1"/>
</dbReference>
<dbReference type="PATRIC" id="fig|123899.6.peg.2905"/>
<dbReference type="AlphaFoldDB" id="A0A157SND1"/>
<name>A0A157SND1_9BORD</name>
<proteinExistence type="inferred from homology"/>
<dbReference type="CDD" id="cd07012">
    <property type="entry name" value="PBP2_Bug_TTT"/>
    <property type="match status" value="1"/>
</dbReference>
<feature type="chain" id="PRO_5009816851" evidence="2">
    <location>
        <begin position="22"/>
        <end position="324"/>
    </location>
</feature>
<protein>
    <submittedName>
        <fullName evidence="3">Putattive exported protein</fullName>
    </submittedName>
</protein>
<evidence type="ECO:0000313" key="3">
    <source>
        <dbReference type="EMBL" id="SAI71791.1"/>
    </source>
</evidence>
<feature type="signal peptide" evidence="2">
    <location>
        <begin position="1"/>
        <end position="21"/>
    </location>
</feature>
<evidence type="ECO:0000256" key="2">
    <source>
        <dbReference type="SAM" id="SignalP"/>
    </source>
</evidence>
<dbReference type="GeneID" id="56589833"/>
<keyword evidence="4" id="KW-1185">Reference proteome</keyword>
<dbReference type="eggNOG" id="COG3181">
    <property type="taxonomic scope" value="Bacteria"/>
</dbReference>
<dbReference type="OrthoDB" id="8634142at2"/>
<dbReference type="EMBL" id="LT546645">
    <property type="protein sequence ID" value="SAI71791.1"/>
    <property type="molecule type" value="Genomic_DNA"/>
</dbReference>
<accession>A0A157SND1</accession>
<dbReference type="SUPFAM" id="SSF53850">
    <property type="entry name" value="Periplasmic binding protein-like II"/>
    <property type="match status" value="1"/>
</dbReference>
<dbReference type="RefSeq" id="WP_025517319.1">
    <property type="nucleotide sequence ID" value="NZ_CP016340.1"/>
</dbReference>
<dbReference type="Pfam" id="PF03401">
    <property type="entry name" value="TctC"/>
    <property type="match status" value="1"/>
</dbReference>
<dbReference type="PANTHER" id="PTHR42928">
    <property type="entry name" value="TRICARBOXYLATE-BINDING PROTEIN"/>
    <property type="match status" value="1"/>
</dbReference>
<dbReference type="PANTHER" id="PTHR42928:SF5">
    <property type="entry name" value="BLR1237 PROTEIN"/>
    <property type="match status" value="1"/>
</dbReference>
<dbReference type="STRING" id="123899.SAMEA3906487_02915"/>
<organism evidence="3 4">
    <name type="scientific">Bordetella trematum</name>
    <dbReference type="NCBI Taxonomy" id="123899"/>
    <lineage>
        <taxon>Bacteria</taxon>
        <taxon>Pseudomonadati</taxon>
        <taxon>Pseudomonadota</taxon>
        <taxon>Betaproteobacteria</taxon>
        <taxon>Burkholderiales</taxon>
        <taxon>Alcaligenaceae</taxon>
        <taxon>Bordetella</taxon>
    </lineage>
</organism>
<reference evidence="3 4" key="1">
    <citation type="submission" date="2016-04" db="EMBL/GenBank/DDBJ databases">
        <authorList>
            <consortium name="Pathogen Informatics"/>
        </authorList>
    </citation>
    <scope>NUCLEOTIDE SEQUENCE [LARGE SCALE GENOMIC DNA]</scope>
    <source>
        <strain evidence="3 4">H044680328</strain>
    </source>
</reference>
<dbReference type="Gene3D" id="3.40.190.150">
    <property type="entry name" value="Bordetella uptake gene, domain 1"/>
    <property type="match status" value="1"/>
</dbReference>